<dbReference type="InterPro" id="IPR014962">
    <property type="entry name" value="YolD"/>
</dbReference>
<reference evidence="1 2" key="1">
    <citation type="submission" date="2021-03" db="EMBL/GenBank/DDBJ databases">
        <title>Whole genome sequence of Metabacillus bambusae BG109.</title>
        <authorList>
            <person name="Jeong J.W."/>
        </authorList>
    </citation>
    <scope>NUCLEOTIDE SEQUENCE [LARGE SCALE GENOMIC DNA]</scope>
    <source>
        <strain evidence="1 2">BG109</strain>
    </source>
</reference>
<evidence type="ECO:0000313" key="2">
    <source>
        <dbReference type="Proteomes" id="UP000663981"/>
    </source>
</evidence>
<sequence>MFLKELTKNCFITITYFQNGSFETCKGRVCKLDLHQQTLTLKDEQQKVFSIYLSSIKEIH</sequence>
<dbReference type="Pfam" id="PF08863">
    <property type="entry name" value="YolD"/>
    <property type="match status" value="1"/>
</dbReference>
<accession>A0ABS3NB33</accession>
<gene>
    <name evidence="1" type="ORF">I7822_26960</name>
</gene>
<dbReference type="Proteomes" id="UP000663981">
    <property type="component" value="Unassembled WGS sequence"/>
</dbReference>
<organism evidence="1 2">
    <name type="scientific">Metabacillus bambusae</name>
    <dbReference type="NCBI Taxonomy" id="2795218"/>
    <lineage>
        <taxon>Bacteria</taxon>
        <taxon>Bacillati</taxon>
        <taxon>Bacillota</taxon>
        <taxon>Bacilli</taxon>
        <taxon>Bacillales</taxon>
        <taxon>Bacillaceae</taxon>
        <taxon>Metabacillus</taxon>
    </lineage>
</organism>
<protein>
    <submittedName>
        <fullName evidence="1">YolD-like family protein</fullName>
    </submittedName>
</protein>
<dbReference type="EMBL" id="JAGDEL010000034">
    <property type="protein sequence ID" value="MBO1515261.1"/>
    <property type="molecule type" value="Genomic_DNA"/>
</dbReference>
<comment type="caution">
    <text evidence="1">The sequence shown here is derived from an EMBL/GenBank/DDBJ whole genome shotgun (WGS) entry which is preliminary data.</text>
</comment>
<keyword evidence="2" id="KW-1185">Reference proteome</keyword>
<name>A0ABS3NB33_9BACI</name>
<proteinExistence type="predicted"/>
<evidence type="ECO:0000313" key="1">
    <source>
        <dbReference type="EMBL" id="MBO1515261.1"/>
    </source>
</evidence>
<dbReference type="RefSeq" id="WP_207982146.1">
    <property type="nucleotide sequence ID" value="NZ_JAGDEL010000034.1"/>
</dbReference>